<sequence>MSPLKQLFWSIWQDRPHCCAVCGYPIREPLANVFAHIYSKGARPSLKLVKANIALMCSTLVRRDGEIGCHEASHTKPSVFNERANKHGWVKPSVDEILKREVETEQS</sequence>
<reference evidence="1" key="1">
    <citation type="submission" date="2022-06" db="EMBL/GenBank/DDBJ databases">
        <title>Gracilimonas sp. CAU 1638 isolated from sea sediment.</title>
        <authorList>
            <person name="Kim W."/>
        </authorList>
    </citation>
    <scope>NUCLEOTIDE SEQUENCE</scope>
    <source>
        <strain evidence="1">CAU 1638</strain>
    </source>
</reference>
<accession>A0A9X2L0D9</accession>
<dbReference type="Proteomes" id="UP001139125">
    <property type="component" value="Unassembled WGS sequence"/>
</dbReference>
<dbReference type="EMBL" id="JANDBC010000001">
    <property type="protein sequence ID" value="MCP9290033.1"/>
    <property type="molecule type" value="Genomic_DNA"/>
</dbReference>
<comment type="caution">
    <text evidence="1">The sequence shown here is derived from an EMBL/GenBank/DDBJ whole genome shotgun (WGS) entry which is preliminary data.</text>
</comment>
<name>A0A9X2L0D9_9BACT</name>
<proteinExistence type="predicted"/>
<protein>
    <submittedName>
        <fullName evidence="1">Uncharacterized protein</fullName>
    </submittedName>
</protein>
<dbReference type="AlphaFoldDB" id="A0A9X2L0D9"/>
<gene>
    <name evidence="1" type="ORF">NM125_00405</name>
</gene>
<keyword evidence="2" id="KW-1185">Reference proteome</keyword>
<dbReference type="RefSeq" id="WP_255131733.1">
    <property type="nucleotide sequence ID" value="NZ_JANDBC010000001.1"/>
</dbReference>
<evidence type="ECO:0000313" key="2">
    <source>
        <dbReference type="Proteomes" id="UP001139125"/>
    </source>
</evidence>
<evidence type="ECO:0000313" key="1">
    <source>
        <dbReference type="EMBL" id="MCP9290033.1"/>
    </source>
</evidence>
<organism evidence="1 2">
    <name type="scientific">Gracilimonas sediminicola</name>
    <dbReference type="NCBI Taxonomy" id="2952158"/>
    <lineage>
        <taxon>Bacteria</taxon>
        <taxon>Pseudomonadati</taxon>
        <taxon>Balneolota</taxon>
        <taxon>Balneolia</taxon>
        <taxon>Balneolales</taxon>
        <taxon>Balneolaceae</taxon>
        <taxon>Gracilimonas</taxon>
    </lineage>
</organism>